<accession>A8RIF3</accession>
<reference evidence="1 2" key="2">
    <citation type="submission" date="2007-09" db="EMBL/GenBank/DDBJ databases">
        <title>Draft genome sequence of Clostridium bolteae (ATCC BAA-613).</title>
        <authorList>
            <person name="Sudarsanam P."/>
            <person name="Ley R."/>
            <person name="Guruge J."/>
            <person name="Turnbaugh P.J."/>
            <person name="Mahowald M."/>
            <person name="Liep D."/>
            <person name="Gordon J."/>
        </authorList>
    </citation>
    <scope>NUCLEOTIDE SEQUENCE [LARGE SCALE GENOMIC DNA]</scope>
    <source>
        <strain evidence="2">ATCC BAA-613 / DSM 15670 / CCUG 46953 / JCM 12243 / WAL 16351</strain>
    </source>
</reference>
<sequence length="63" mass="7270">MLMHQYSDSGLKFLKSTDKVNWHTGFQGDYSTGISSGWVKRWVRVDFTVRFGLYLQATTVHGQ</sequence>
<protein>
    <submittedName>
        <fullName evidence="1">Uncharacterized protein</fullName>
    </submittedName>
</protein>
<dbReference type="PaxDb" id="411902-CLOBOL_00678"/>
<dbReference type="HOGENOM" id="CLU_2877831_0_0_9"/>
<proteinExistence type="predicted"/>
<evidence type="ECO:0000313" key="1">
    <source>
        <dbReference type="EMBL" id="EDP19242.1"/>
    </source>
</evidence>
<gene>
    <name evidence="1" type="ORF">CLOBOL_00678</name>
</gene>
<dbReference type="Proteomes" id="UP000005396">
    <property type="component" value="Unassembled WGS sequence"/>
</dbReference>
<organism evidence="1 2">
    <name type="scientific">Enterocloster bolteae (strain ATCC BAA-613 / DSM 15670 / CCUG 46953 / JCM 12243 / WAL 16351)</name>
    <name type="common">Clostridium bolteae</name>
    <dbReference type="NCBI Taxonomy" id="411902"/>
    <lineage>
        <taxon>Bacteria</taxon>
        <taxon>Bacillati</taxon>
        <taxon>Bacillota</taxon>
        <taxon>Clostridia</taxon>
        <taxon>Lachnospirales</taxon>
        <taxon>Lachnospiraceae</taxon>
        <taxon>Enterocloster</taxon>
    </lineage>
</organism>
<name>A8RIF3_ENTBW</name>
<dbReference type="EMBL" id="ABCC02000009">
    <property type="protein sequence ID" value="EDP19242.1"/>
    <property type="molecule type" value="Genomic_DNA"/>
</dbReference>
<dbReference type="AlphaFoldDB" id="A8RIF3"/>
<reference evidence="1 2" key="1">
    <citation type="submission" date="2007-08" db="EMBL/GenBank/DDBJ databases">
        <authorList>
            <person name="Fulton L."/>
            <person name="Clifton S."/>
            <person name="Fulton B."/>
            <person name="Xu J."/>
            <person name="Minx P."/>
            <person name="Pepin K.H."/>
            <person name="Johnson M."/>
            <person name="Thiruvilangam P."/>
            <person name="Bhonagiri V."/>
            <person name="Nash W.E."/>
            <person name="Mardis E.R."/>
            <person name="Wilson R.K."/>
        </authorList>
    </citation>
    <scope>NUCLEOTIDE SEQUENCE [LARGE SCALE GENOMIC DNA]</scope>
    <source>
        <strain evidence="2">ATCC BAA-613 / DSM 15670 / CCUG 46953 / JCM 12243 / WAL 16351</strain>
    </source>
</reference>
<evidence type="ECO:0000313" key="2">
    <source>
        <dbReference type="Proteomes" id="UP000005396"/>
    </source>
</evidence>
<comment type="caution">
    <text evidence="1">The sequence shown here is derived from an EMBL/GenBank/DDBJ whole genome shotgun (WGS) entry which is preliminary data.</text>
</comment>